<reference evidence="2 3" key="1">
    <citation type="journal article" date="2012" name="Int. J. Syst. Evol. Microbiol.">
        <title>Vibrio caribbeanicus sp. nov., isolated from the marine sponge Scleritoderma cyanea.</title>
        <authorList>
            <person name="Hoffmann M."/>
            <person name="Monday S.R."/>
            <person name="Allard M.W."/>
            <person name="Strain E.A."/>
            <person name="Whittaker P."/>
            <person name="Naum M."/>
            <person name="McCarthy P.J."/>
            <person name="Lopez J.V."/>
            <person name="Fischer M."/>
            <person name="Brown E.W."/>
        </authorList>
    </citation>
    <scope>NUCLEOTIDE SEQUENCE [LARGE SCALE GENOMIC DNA]</scope>
    <source>
        <strain evidence="2 3">ATCC 700023</strain>
    </source>
</reference>
<name>F9S7B1_9VIBR</name>
<dbReference type="Proteomes" id="UP000004605">
    <property type="component" value="Unassembled WGS sequence"/>
</dbReference>
<feature type="transmembrane region" description="Helical" evidence="1">
    <location>
        <begin position="67"/>
        <end position="88"/>
    </location>
</feature>
<keyword evidence="1" id="KW-0812">Transmembrane</keyword>
<evidence type="ECO:0000313" key="3">
    <source>
        <dbReference type="Proteomes" id="UP000004605"/>
    </source>
</evidence>
<dbReference type="EMBL" id="AFWF01000289">
    <property type="protein sequence ID" value="EGU31575.1"/>
    <property type="molecule type" value="Genomic_DNA"/>
</dbReference>
<proteinExistence type="predicted"/>
<keyword evidence="1" id="KW-0472">Membrane</keyword>
<dbReference type="AlphaFoldDB" id="F9S7B1"/>
<sequence>MAIWLLIDGWVNQFSSISGLWSVTSLPPHVQSLFFTMLGALLGCAILGITSFHRYMAIEKTFDSDHLLGFFLAPILALIVGLLIFAMLQSGLVVLTNQSVLTDVTAPTVTATLGYLAIGGVAGYNWDVFVKKLQELSASVINAPKESDSKANTSTKENNQENH</sequence>
<evidence type="ECO:0000313" key="2">
    <source>
        <dbReference type="EMBL" id="EGU31575.1"/>
    </source>
</evidence>
<comment type="caution">
    <text evidence="2">The sequence shown here is derived from an EMBL/GenBank/DDBJ whole genome shotgun (WGS) entry which is preliminary data.</text>
</comment>
<keyword evidence="1" id="KW-1133">Transmembrane helix</keyword>
<feature type="transmembrane region" description="Helical" evidence="1">
    <location>
        <begin position="33"/>
        <end position="55"/>
    </location>
</feature>
<keyword evidence="3" id="KW-1185">Reference proteome</keyword>
<protein>
    <submittedName>
        <fullName evidence="2">Uncharacterized protein</fullName>
    </submittedName>
</protein>
<evidence type="ECO:0000256" key="1">
    <source>
        <dbReference type="SAM" id="Phobius"/>
    </source>
</evidence>
<gene>
    <name evidence="2" type="ORF">VII00023_02349</name>
</gene>
<feature type="transmembrane region" description="Helical" evidence="1">
    <location>
        <begin position="108"/>
        <end position="126"/>
    </location>
</feature>
<organism evidence="2 3">
    <name type="scientific">Vibrio ichthyoenteri ATCC 700023</name>
    <dbReference type="NCBI Taxonomy" id="870968"/>
    <lineage>
        <taxon>Bacteria</taxon>
        <taxon>Pseudomonadati</taxon>
        <taxon>Pseudomonadota</taxon>
        <taxon>Gammaproteobacteria</taxon>
        <taxon>Vibrionales</taxon>
        <taxon>Vibrionaceae</taxon>
        <taxon>Vibrio</taxon>
    </lineage>
</organism>
<accession>F9S7B1</accession>